<name>A0ACD5Z850_AVESA</name>
<reference evidence="1" key="1">
    <citation type="submission" date="2021-05" db="EMBL/GenBank/DDBJ databases">
        <authorList>
            <person name="Scholz U."/>
            <person name="Mascher M."/>
            <person name="Fiebig A."/>
        </authorList>
    </citation>
    <scope>NUCLEOTIDE SEQUENCE [LARGE SCALE GENOMIC DNA]</scope>
</reference>
<keyword evidence="2" id="KW-1185">Reference proteome</keyword>
<dbReference type="Proteomes" id="UP001732700">
    <property type="component" value="Chromosome 6C"/>
</dbReference>
<dbReference type="EnsemblPlants" id="AVESA.00010b.r2.6CG1111310.2">
    <property type="protein sequence ID" value="AVESA.00010b.r2.6CG1111310.2.CDS.1"/>
    <property type="gene ID" value="AVESA.00010b.r2.6CG1111310"/>
</dbReference>
<organism evidence="1 2">
    <name type="scientific">Avena sativa</name>
    <name type="common">Oat</name>
    <dbReference type="NCBI Taxonomy" id="4498"/>
    <lineage>
        <taxon>Eukaryota</taxon>
        <taxon>Viridiplantae</taxon>
        <taxon>Streptophyta</taxon>
        <taxon>Embryophyta</taxon>
        <taxon>Tracheophyta</taxon>
        <taxon>Spermatophyta</taxon>
        <taxon>Magnoliopsida</taxon>
        <taxon>Liliopsida</taxon>
        <taxon>Poales</taxon>
        <taxon>Poaceae</taxon>
        <taxon>BOP clade</taxon>
        <taxon>Pooideae</taxon>
        <taxon>Poodae</taxon>
        <taxon>Poeae</taxon>
        <taxon>Poeae Chloroplast Group 1 (Aveneae type)</taxon>
        <taxon>Aveninae</taxon>
        <taxon>Avena</taxon>
    </lineage>
</organism>
<reference evidence="1" key="2">
    <citation type="submission" date="2025-09" db="UniProtKB">
        <authorList>
            <consortium name="EnsemblPlants"/>
        </authorList>
    </citation>
    <scope>IDENTIFICATION</scope>
</reference>
<accession>A0ACD5Z850</accession>
<sequence length="185" mass="19591">MLCLRSCTLTYILSSPSSTYPISPLHRLLSAAVAAPAASSSPAFAIEQYVVDTCGLKASTKLTHLKCPTKPNAVLSFLAGLGLSSSSVASLSPRTQSSSAPGWRESWPLTSSGSPATTSHILRSRASSRTAASSFAVDPSSPNYRSTNRSCLLGTYEILLRLLKQSSSLLGYSLEKFSSSTPLWR</sequence>
<protein>
    <submittedName>
        <fullName evidence="1">Uncharacterized protein</fullName>
    </submittedName>
</protein>
<proteinExistence type="predicted"/>
<evidence type="ECO:0000313" key="1">
    <source>
        <dbReference type="EnsemblPlants" id="AVESA.00010b.r2.6CG1111310.2.CDS.1"/>
    </source>
</evidence>
<evidence type="ECO:0000313" key="2">
    <source>
        <dbReference type="Proteomes" id="UP001732700"/>
    </source>
</evidence>